<dbReference type="InterPro" id="IPR029787">
    <property type="entry name" value="Nucleotide_cyclase"/>
</dbReference>
<proteinExistence type="predicted"/>
<evidence type="ECO:0000256" key="1">
    <source>
        <dbReference type="ARBA" id="ARBA00012528"/>
    </source>
</evidence>
<evidence type="ECO:0000313" key="4">
    <source>
        <dbReference type="EMBL" id="KIQ01522.1"/>
    </source>
</evidence>
<protein>
    <recommendedName>
        <fullName evidence="1">diguanylate cyclase</fullName>
        <ecNumber evidence="1">2.7.7.65</ecNumber>
    </recommendedName>
</protein>
<dbReference type="InterPro" id="IPR000160">
    <property type="entry name" value="GGDEF_dom"/>
</dbReference>
<dbReference type="NCBIfam" id="TIGR00254">
    <property type="entry name" value="GGDEF"/>
    <property type="match status" value="1"/>
</dbReference>
<name>A0A0D0KWC8_AGRTU</name>
<dbReference type="EC" id="2.7.7.65" evidence="1"/>
<comment type="caution">
    <text evidence="4">The sequence shown here is derived from an EMBL/GenBank/DDBJ whole genome shotgun (WGS) entry which is preliminary data.</text>
</comment>
<dbReference type="CDD" id="cd01949">
    <property type="entry name" value="GGDEF"/>
    <property type="match status" value="1"/>
</dbReference>
<dbReference type="Pfam" id="PF00990">
    <property type="entry name" value="GGDEF"/>
    <property type="match status" value="1"/>
</dbReference>
<gene>
    <name evidence="4" type="ORF">RU07_15680</name>
</gene>
<dbReference type="PROSITE" id="PS50887">
    <property type="entry name" value="GGDEF"/>
    <property type="match status" value="1"/>
</dbReference>
<evidence type="ECO:0000313" key="5">
    <source>
        <dbReference type="Proteomes" id="UP000035017"/>
    </source>
</evidence>
<organism evidence="4 5">
    <name type="scientific">Agrobacterium tumefaciens</name>
    <dbReference type="NCBI Taxonomy" id="358"/>
    <lineage>
        <taxon>Bacteria</taxon>
        <taxon>Pseudomonadati</taxon>
        <taxon>Pseudomonadota</taxon>
        <taxon>Alphaproteobacteria</taxon>
        <taxon>Hyphomicrobiales</taxon>
        <taxon>Rhizobiaceae</taxon>
        <taxon>Rhizobium/Agrobacterium group</taxon>
        <taxon>Agrobacterium</taxon>
        <taxon>Agrobacterium tumefaciens complex</taxon>
    </lineage>
</organism>
<dbReference type="Proteomes" id="UP000035017">
    <property type="component" value="Unassembled WGS sequence"/>
</dbReference>
<accession>A0A0D0KWC8</accession>
<dbReference type="GO" id="GO:0052621">
    <property type="term" value="F:diguanylate cyclase activity"/>
    <property type="evidence" value="ECO:0007669"/>
    <property type="project" value="UniProtKB-EC"/>
</dbReference>
<reference evidence="4 5" key="1">
    <citation type="submission" date="2014-12" db="EMBL/GenBank/DDBJ databases">
        <title>16Stimator: statistical estimation of ribosomal gene copy numbers from draft genome assemblies.</title>
        <authorList>
            <person name="Perisin M.A."/>
            <person name="Vetter M."/>
            <person name="Gilbert J.A."/>
            <person name="Bergelson J."/>
        </authorList>
    </citation>
    <scope>NUCLEOTIDE SEQUENCE [LARGE SCALE GENOMIC DNA]</scope>
    <source>
        <strain evidence="4 5">MEJ076</strain>
    </source>
</reference>
<dbReference type="Gene3D" id="3.30.70.270">
    <property type="match status" value="1"/>
</dbReference>
<dbReference type="SUPFAM" id="SSF55073">
    <property type="entry name" value="Nucleotide cyclase"/>
    <property type="match status" value="1"/>
</dbReference>
<dbReference type="PANTHER" id="PTHR45138">
    <property type="entry name" value="REGULATORY COMPONENTS OF SENSORY TRANSDUCTION SYSTEM"/>
    <property type="match status" value="1"/>
</dbReference>
<sequence length="346" mass="37752">MASQTVSTIRDTSKGSLVVTKVTQFISKMNLAPLPRNYELFFEVLSGHNAAMGQDVLALGNAPQQHDIDMIGQKHNLPSFSRLAASEAASEAAIMIAQIAARLTAALERSDALLTNLTDRPREHVTPEYLAELLLDVHHEQASLHNFVRQGLEKIIDQEERSTQLRAASLKDALTALPNRPAFLGKLADIFQAETNTSVCLALVNIDHFRDINEKYGTVAGNKALRRLAALFRKSIKKDDFAARIEGNEFAFLFSGVSQNTALSIAERLRHTVENLRFATREGDGERLTVSIGVAASEGTISAAELYGNAELALLAARSGARNCVVPYGREVAQRSRNSYLLQIGG</sequence>
<dbReference type="GO" id="GO:0043709">
    <property type="term" value="P:cell adhesion involved in single-species biofilm formation"/>
    <property type="evidence" value="ECO:0007669"/>
    <property type="project" value="TreeGrafter"/>
</dbReference>
<dbReference type="EMBL" id="JXQV01000013">
    <property type="protein sequence ID" value="KIQ01522.1"/>
    <property type="molecule type" value="Genomic_DNA"/>
</dbReference>
<evidence type="ECO:0000259" key="3">
    <source>
        <dbReference type="PROSITE" id="PS50887"/>
    </source>
</evidence>
<dbReference type="AlphaFoldDB" id="A0A0D0KWC8"/>
<feature type="domain" description="GGDEF" evidence="3">
    <location>
        <begin position="197"/>
        <end position="330"/>
    </location>
</feature>
<dbReference type="SMART" id="SM00267">
    <property type="entry name" value="GGDEF"/>
    <property type="match status" value="1"/>
</dbReference>
<evidence type="ECO:0000256" key="2">
    <source>
        <dbReference type="ARBA" id="ARBA00034247"/>
    </source>
</evidence>
<comment type="catalytic activity">
    <reaction evidence="2">
        <text>2 GTP = 3',3'-c-di-GMP + 2 diphosphate</text>
        <dbReference type="Rhea" id="RHEA:24898"/>
        <dbReference type="ChEBI" id="CHEBI:33019"/>
        <dbReference type="ChEBI" id="CHEBI:37565"/>
        <dbReference type="ChEBI" id="CHEBI:58805"/>
        <dbReference type="EC" id="2.7.7.65"/>
    </reaction>
</comment>
<dbReference type="PANTHER" id="PTHR45138:SF9">
    <property type="entry name" value="DIGUANYLATE CYCLASE DGCM-RELATED"/>
    <property type="match status" value="1"/>
</dbReference>
<dbReference type="InterPro" id="IPR050469">
    <property type="entry name" value="Diguanylate_Cyclase"/>
</dbReference>
<dbReference type="GO" id="GO:0005886">
    <property type="term" value="C:plasma membrane"/>
    <property type="evidence" value="ECO:0007669"/>
    <property type="project" value="TreeGrafter"/>
</dbReference>
<dbReference type="InterPro" id="IPR043128">
    <property type="entry name" value="Rev_trsase/Diguanyl_cyclase"/>
</dbReference>
<dbReference type="GO" id="GO:1902201">
    <property type="term" value="P:negative regulation of bacterial-type flagellum-dependent cell motility"/>
    <property type="evidence" value="ECO:0007669"/>
    <property type="project" value="TreeGrafter"/>
</dbReference>